<dbReference type="InterPro" id="IPR011856">
    <property type="entry name" value="tRNA_endonuc-like_dom_sf"/>
</dbReference>
<proteinExistence type="predicted"/>
<dbReference type="RefSeq" id="WP_190877222.1">
    <property type="nucleotide sequence ID" value="NZ_JACJSK010000004.1"/>
</dbReference>
<organism evidence="2 3">
    <name type="scientific">Planktothricoides raciborskii FACHB-1370</name>
    <dbReference type="NCBI Taxonomy" id="2949576"/>
    <lineage>
        <taxon>Bacteria</taxon>
        <taxon>Bacillati</taxon>
        <taxon>Cyanobacteriota</taxon>
        <taxon>Cyanophyceae</taxon>
        <taxon>Oscillatoriophycideae</taxon>
        <taxon>Oscillatoriales</taxon>
        <taxon>Oscillatoriaceae</taxon>
        <taxon>Planktothricoides</taxon>
    </lineage>
</organism>
<dbReference type="EMBL" id="JACJSK010000004">
    <property type="protein sequence ID" value="MBD2542916.1"/>
    <property type="molecule type" value="Genomic_DNA"/>
</dbReference>
<reference evidence="2 3" key="1">
    <citation type="journal article" date="2020" name="ISME J.">
        <title>Comparative genomics reveals insights into cyanobacterial evolution and habitat adaptation.</title>
        <authorList>
            <person name="Chen M.Y."/>
            <person name="Teng W.K."/>
            <person name="Zhao L."/>
            <person name="Hu C.X."/>
            <person name="Zhou Y.K."/>
            <person name="Han B.P."/>
            <person name="Song L.R."/>
            <person name="Shu W.S."/>
        </authorList>
    </citation>
    <scope>NUCLEOTIDE SEQUENCE [LARGE SCALE GENOMIC DNA]</scope>
    <source>
        <strain evidence="2 3">FACHB-1370</strain>
    </source>
</reference>
<gene>
    <name evidence="2" type="ORF">H6G72_03395</name>
</gene>
<dbReference type="Proteomes" id="UP000641954">
    <property type="component" value="Unassembled WGS sequence"/>
</dbReference>
<sequence length="378" mass="44628">MVNFVNLRQTGSGWEFESEAALEDFLEENLPALFGLHPLKRQHYVNEQFCDIVAVGDNKNLVILELKNTEDRYVVQQLTRYYDGLREQQAFSDQVDYSQPVRLVAIAPSFHRDNLIDRKYHTLAFQFLKFSVISEDEKFYFQIIDIDTEEQSILQISQIQTQEPGVIASPPRRLQTMLTQCNDETKYEILRIREQLLTFDRRMQEFSSNGIIKYGNNQGKSSKICAELCTDSQSNIILFLWLPYKGGKSQRVGRARIWTDWQGHALIEGYVSSGIGAQITSQKKVIANLIEKFNPEDYQSSVYWRNARKWNRYYLKEFKRIQKQIEEEQPISWEDLKLRDKLQQFLEKLRREKLSLKNPCKPLNYLVDLSLNKWLERL</sequence>
<dbReference type="InterPro" id="IPR048301">
    <property type="entry name" value="NucS_C"/>
</dbReference>
<comment type="caution">
    <text evidence="2">The sequence shown here is derived from an EMBL/GenBank/DDBJ whole genome shotgun (WGS) entry which is preliminary data.</text>
</comment>
<evidence type="ECO:0000313" key="3">
    <source>
        <dbReference type="Proteomes" id="UP000641954"/>
    </source>
</evidence>
<protein>
    <submittedName>
        <fullName evidence="2">DUF91 domain-containing protein</fullName>
    </submittedName>
</protein>
<evidence type="ECO:0000259" key="1">
    <source>
        <dbReference type="Pfam" id="PF01939"/>
    </source>
</evidence>
<name>A0ABR8E8G3_9CYAN</name>
<feature type="domain" description="Endonuclease NucS C-terminal" evidence="1">
    <location>
        <begin position="19"/>
        <end position="114"/>
    </location>
</feature>
<dbReference type="Gene3D" id="3.40.1350.10">
    <property type="match status" value="1"/>
</dbReference>
<dbReference type="Pfam" id="PF01939">
    <property type="entry name" value="NucS_C"/>
    <property type="match status" value="1"/>
</dbReference>
<evidence type="ECO:0000313" key="2">
    <source>
        <dbReference type="EMBL" id="MBD2542916.1"/>
    </source>
</evidence>
<accession>A0ABR8E8G3</accession>
<keyword evidence="3" id="KW-1185">Reference proteome</keyword>